<dbReference type="InterPro" id="IPR012551">
    <property type="entry name" value="DUF1707_SHOCT-like"/>
</dbReference>
<sequence length="117" mass="12354">MNEQMGARIGDAERERALHTLSHHVGTGRLSLTEFEARSTIAATATTPEELAQVLVDLPIPLTPGATAANSHPASLTGVIAVSIVVLALAAALTTGHWWWLALIAAAPALVVYRRTR</sequence>
<dbReference type="Pfam" id="PF08044">
    <property type="entry name" value="DUF1707"/>
    <property type="match status" value="1"/>
</dbReference>
<reference evidence="3 4" key="1">
    <citation type="submission" date="2021-06" db="EMBL/GenBank/DDBJ databases">
        <title>Actinomycetes sequencing.</title>
        <authorList>
            <person name="Shan Q."/>
        </authorList>
    </citation>
    <scope>NUCLEOTIDE SEQUENCE [LARGE SCALE GENOMIC DNA]</scope>
    <source>
        <strain evidence="3 4">NEAU-G5</strain>
    </source>
</reference>
<keyword evidence="1" id="KW-0812">Transmembrane</keyword>
<name>A0ABS6B969_9NOCA</name>
<dbReference type="Proteomes" id="UP000733379">
    <property type="component" value="Unassembled WGS sequence"/>
</dbReference>
<dbReference type="EMBL" id="JAHKNI010000016">
    <property type="protein sequence ID" value="MBU3066842.1"/>
    <property type="molecule type" value="Genomic_DNA"/>
</dbReference>
<gene>
    <name evidence="3" type="ORF">KO481_35650</name>
</gene>
<keyword evidence="1" id="KW-1133">Transmembrane helix</keyword>
<organism evidence="3 4">
    <name type="scientific">Nocardia albiluteola</name>
    <dbReference type="NCBI Taxonomy" id="2842303"/>
    <lineage>
        <taxon>Bacteria</taxon>
        <taxon>Bacillati</taxon>
        <taxon>Actinomycetota</taxon>
        <taxon>Actinomycetes</taxon>
        <taxon>Mycobacteriales</taxon>
        <taxon>Nocardiaceae</taxon>
        <taxon>Nocardia</taxon>
    </lineage>
</organism>
<evidence type="ECO:0000256" key="1">
    <source>
        <dbReference type="SAM" id="Phobius"/>
    </source>
</evidence>
<protein>
    <submittedName>
        <fullName evidence="3">DUF1707 domain-containing protein</fullName>
    </submittedName>
</protein>
<keyword evidence="4" id="KW-1185">Reference proteome</keyword>
<evidence type="ECO:0000313" key="4">
    <source>
        <dbReference type="Proteomes" id="UP000733379"/>
    </source>
</evidence>
<proteinExistence type="predicted"/>
<keyword evidence="1" id="KW-0472">Membrane</keyword>
<feature type="transmembrane region" description="Helical" evidence="1">
    <location>
        <begin position="97"/>
        <end position="113"/>
    </location>
</feature>
<dbReference type="RefSeq" id="WP_215922901.1">
    <property type="nucleotide sequence ID" value="NZ_JAHKNI010000016.1"/>
</dbReference>
<feature type="transmembrane region" description="Helical" evidence="1">
    <location>
        <begin position="74"/>
        <end position="91"/>
    </location>
</feature>
<feature type="domain" description="DUF1707" evidence="2">
    <location>
        <begin position="8"/>
        <end position="59"/>
    </location>
</feature>
<evidence type="ECO:0000259" key="2">
    <source>
        <dbReference type="Pfam" id="PF08044"/>
    </source>
</evidence>
<evidence type="ECO:0000313" key="3">
    <source>
        <dbReference type="EMBL" id="MBU3066842.1"/>
    </source>
</evidence>
<comment type="caution">
    <text evidence="3">The sequence shown here is derived from an EMBL/GenBank/DDBJ whole genome shotgun (WGS) entry which is preliminary data.</text>
</comment>
<accession>A0ABS6B969</accession>